<name>A0ABD1DFG1_CULPP</name>
<dbReference type="AlphaFoldDB" id="A0ABD1DFG1"/>
<feature type="chain" id="PRO_5044827763" evidence="1">
    <location>
        <begin position="19"/>
        <end position="449"/>
    </location>
</feature>
<keyword evidence="3" id="KW-1185">Reference proteome</keyword>
<organism evidence="2 3">
    <name type="scientific">Culex pipiens pipiens</name>
    <name type="common">Northern house mosquito</name>
    <dbReference type="NCBI Taxonomy" id="38569"/>
    <lineage>
        <taxon>Eukaryota</taxon>
        <taxon>Metazoa</taxon>
        <taxon>Ecdysozoa</taxon>
        <taxon>Arthropoda</taxon>
        <taxon>Hexapoda</taxon>
        <taxon>Insecta</taxon>
        <taxon>Pterygota</taxon>
        <taxon>Neoptera</taxon>
        <taxon>Endopterygota</taxon>
        <taxon>Diptera</taxon>
        <taxon>Nematocera</taxon>
        <taxon>Culicoidea</taxon>
        <taxon>Culicidae</taxon>
        <taxon>Culicinae</taxon>
        <taxon>Culicini</taxon>
        <taxon>Culex</taxon>
        <taxon>Culex</taxon>
    </lineage>
</organism>
<evidence type="ECO:0000313" key="3">
    <source>
        <dbReference type="Proteomes" id="UP001562425"/>
    </source>
</evidence>
<sequence length="449" mass="47679">MLSKVIVLACLAISGATAEPQLEHPALAYAAGAHHHLLGGAYSPDLYGVARSLSPLQYASSLPVAYAAQLLNQDPFHRTRTFESAPLHYSGQSYPVSYAAGPQAYGGGGAGGVPAYPSLPHHHHAAVEYPPPYATASSYHQAGPAIHHTPQYASYAATPVQHAAPLPPSVLGGYTGAATGHPHHPSAVVAAPGGAPSFLSSAAGGHPLAAYAAAAAAFQHHPGGPSAAYLQALDAAGGMGPGAGGRHPAEQFYGGARGGPLSYSGQMAQGAASAEAAHRMAAQLSALIAAQGSMGEARAQARSDTTVPTGCVEIRSNHNNQYLAVSDNEHTTHRRHTKTTSYPHLWTIQKEGDHYLIRDRKTPNELYAGTYTYDRDRRYVFTWTQGNSIAEAPWEIIPIAYGKYLIRSKHLQEYLYPADYPSKGHVFTWRVKGHNAREDEQFQWYITAC</sequence>
<dbReference type="InterPro" id="IPR035992">
    <property type="entry name" value="Ricin_B-like_lectins"/>
</dbReference>
<reference evidence="2 3" key="1">
    <citation type="submission" date="2024-05" db="EMBL/GenBank/DDBJ databases">
        <title>Culex pipiens pipiens assembly and annotation.</title>
        <authorList>
            <person name="Alout H."/>
            <person name="Durand T."/>
        </authorList>
    </citation>
    <scope>NUCLEOTIDE SEQUENCE [LARGE SCALE GENOMIC DNA]</scope>
    <source>
        <strain evidence="2">HA-2024</strain>
        <tissue evidence="2">Whole body</tissue>
    </source>
</reference>
<proteinExistence type="predicted"/>
<feature type="signal peptide" evidence="1">
    <location>
        <begin position="1"/>
        <end position="18"/>
    </location>
</feature>
<comment type="caution">
    <text evidence="2">The sequence shown here is derived from an EMBL/GenBank/DDBJ whole genome shotgun (WGS) entry which is preliminary data.</text>
</comment>
<dbReference type="CDD" id="cd23667">
    <property type="entry name" value="beta-trefoil_Ricin_CqDVP-like"/>
    <property type="match status" value="1"/>
</dbReference>
<evidence type="ECO:0000313" key="2">
    <source>
        <dbReference type="EMBL" id="KAL1397762.1"/>
    </source>
</evidence>
<keyword evidence="1" id="KW-0732">Signal</keyword>
<accession>A0ABD1DFG1</accession>
<dbReference type="Proteomes" id="UP001562425">
    <property type="component" value="Unassembled WGS sequence"/>
</dbReference>
<dbReference type="SUPFAM" id="SSF50370">
    <property type="entry name" value="Ricin B-like lectins"/>
    <property type="match status" value="1"/>
</dbReference>
<dbReference type="Gene3D" id="2.80.10.50">
    <property type="match status" value="1"/>
</dbReference>
<gene>
    <name evidence="2" type="ORF">pipiens_009500</name>
</gene>
<protein>
    <submittedName>
        <fullName evidence="2">Uncharacterized protein</fullName>
    </submittedName>
</protein>
<evidence type="ECO:0000256" key="1">
    <source>
        <dbReference type="SAM" id="SignalP"/>
    </source>
</evidence>
<dbReference type="EMBL" id="JBEHCU010006157">
    <property type="protein sequence ID" value="KAL1397762.1"/>
    <property type="molecule type" value="Genomic_DNA"/>
</dbReference>